<dbReference type="GO" id="GO:0019305">
    <property type="term" value="P:dTDP-rhamnose biosynthetic process"/>
    <property type="evidence" value="ECO:0007669"/>
    <property type="project" value="TreeGrafter"/>
</dbReference>
<dbReference type="InterPro" id="IPR000888">
    <property type="entry name" value="RmlC-like"/>
</dbReference>
<dbReference type="Gene3D" id="2.60.120.10">
    <property type="entry name" value="Jelly Rolls"/>
    <property type="match status" value="1"/>
</dbReference>
<reference evidence="2 3" key="1">
    <citation type="journal article" date="2016" name="Nat. Commun.">
        <title>Thousands of microbial genomes shed light on interconnected biogeochemical processes in an aquifer system.</title>
        <authorList>
            <person name="Anantharaman K."/>
            <person name="Brown C.T."/>
            <person name="Hug L.A."/>
            <person name="Sharon I."/>
            <person name="Castelle C.J."/>
            <person name="Probst A.J."/>
            <person name="Thomas B.C."/>
            <person name="Singh A."/>
            <person name="Wilkins M.J."/>
            <person name="Karaoz U."/>
            <person name="Brodie E.L."/>
            <person name="Williams K.H."/>
            <person name="Hubbard S.S."/>
            <person name="Banfield J.F."/>
        </authorList>
    </citation>
    <scope>NUCLEOTIDE SEQUENCE [LARGE SCALE GENOMIC DNA]</scope>
</reference>
<dbReference type="PANTHER" id="PTHR21047:SF2">
    <property type="entry name" value="THYMIDINE DIPHOSPHO-4-KETO-RHAMNOSE 3,5-EPIMERASE"/>
    <property type="match status" value="1"/>
</dbReference>
<sequence>MKYNFISGVLLKKLVRHKDERGFFEELIRVNDKFFKEGFGQLSHSLMYSGVIKAWHIHKTQIDWWYTGRGDLKVALYDLRKSSPTYKLLNEFWLGEHGENMMIKIPPGVAHGCKVVGDIAELFYVTSKIYNPEEEGRLAHDDPKIGYDWFKSPPIT</sequence>
<evidence type="ECO:0000313" key="3">
    <source>
        <dbReference type="Proteomes" id="UP000176609"/>
    </source>
</evidence>
<evidence type="ECO:0008006" key="4">
    <source>
        <dbReference type="Google" id="ProtNLM"/>
    </source>
</evidence>
<feature type="site" description="Participates in a stacking interaction with the thymidine ring of dTDP-4-oxo-6-deoxyglucose" evidence="1">
    <location>
        <position position="130"/>
    </location>
</feature>
<dbReference type="AlphaFoldDB" id="A0A1F6APN0"/>
<dbReference type="GO" id="GO:0000271">
    <property type="term" value="P:polysaccharide biosynthetic process"/>
    <property type="evidence" value="ECO:0007669"/>
    <property type="project" value="TreeGrafter"/>
</dbReference>
<accession>A0A1F6APN0</accession>
<dbReference type="GO" id="GO:0005829">
    <property type="term" value="C:cytosol"/>
    <property type="evidence" value="ECO:0007669"/>
    <property type="project" value="TreeGrafter"/>
</dbReference>
<name>A0A1F6APN0_9BACT</name>
<dbReference type="PANTHER" id="PTHR21047">
    <property type="entry name" value="DTDP-6-DEOXY-D-GLUCOSE-3,5 EPIMERASE"/>
    <property type="match status" value="1"/>
</dbReference>
<dbReference type="Pfam" id="PF00908">
    <property type="entry name" value="dTDP_sugar_isom"/>
    <property type="match status" value="1"/>
</dbReference>
<evidence type="ECO:0000313" key="2">
    <source>
        <dbReference type="EMBL" id="OGG26645.1"/>
    </source>
</evidence>
<dbReference type="SUPFAM" id="SSF51182">
    <property type="entry name" value="RmlC-like cupins"/>
    <property type="match status" value="1"/>
</dbReference>
<dbReference type="Proteomes" id="UP000176609">
    <property type="component" value="Unassembled WGS sequence"/>
</dbReference>
<dbReference type="InterPro" id="IPR011051">
    <property type="entry name" value="RmlC_Cupin_sf"/>
</dbReference>
<dbReference type="GO" id="GO:0008830">
    <property type="term" value="F:dTDP-4-dehydrorhamnose 3,5-epimerase activity"/>
    <property type="evidence" value="ECO:0007669"/>
    <property type="project" value="InterPro"/>
</dbReference>
<proteinExistence type="predicted"/>
<dbReference type="EMBL" id="MFJR01000007">
    <property type="protein sequence ID" value="OGG26645.1"/>
    <property type="molecule type" value="Genomic_DNA"/>
</dbReference>
<comment type="caution">
    <text evidence="2">The sequence shown here is derived from an EMBL/GenBank/DDBJ whole genome shotgun (WGS) entry which is preliminary data.</text>
</comment>
<organism evidence="2 3">
    <name type="scientific">Candidatus Gottesmanbacteria bacterium RIFCSPLOWO2_01_FULL_39_12b</name>
    <dbReference type="NCBI Taxonomy" id="1798388"/>
    <lineage>
        <taxon>Bacteria</taxon>
        <taxon>Candidatus Gottesmaniibacteriota</taxon>
    </lineage>
</organism>
<gene>
    <name evidence="2" type="ORF">A2960_00540</name>
</gene>
<dbReference type="InterPro" id="IPR014710">
    <property type="entry name" value="RmlC-like_jellyroll"/>
</dbReference>
<evidence type="ECO:0000256" key="1">
    <source>
        <dbReference type="PIRSR" id="PIRSR600888-3"/>
    </source>
</evidence>
<protein>
    <recommendedName>
        <fullName evidence="4">dTDP-4-dehydrorhamnose 3,5-epimerase</fullName>
    </recommendedName>
</protein>